<organism evidence="2 3">
    <name type="scientific">Acetobacter aceti</name>
    <dbReference type="NCBI Taxonomy" id="435"/>
    <lineage>
        <taxon>Bacteria</taxon>
        <taxon>Pseudomonadati</taxon>
        <taxon>Pseudomonadota</taxon>
        <taxon>Alphaproteobacteria</taxon>
        <taxon>Acetobacterales</taxon>
        <taxon>Acetobacteraceae</taxon>
        <taxon>Acetobacter</taxon>
        <taxon>Acetobacter subgen. Acetobacter</taxon>
    </lineage>
</organism>
<evidence type="ECO:0000259" key="1">
    <source>
        <dbReference type="Pfam" id="PF03886"/>
    </source>
</evidence>
<protein>
    <recommendedName>
        <fullName evidence="1">ABC-type transport auxiliary lipoprotein component domain-containing protein</fullName>
    </recommendedName>
</protein>
<dbReference type="Gene3D" id="3.40.50.10610">
    <property type="entry name" value="ABC-type transport auxiliary lipoprotein component"/>
    <property type="match status" value="1"/>
</dbReference>
<evidence type="ECO:0000313" key="3">
    <source>
        <dbReference type="Proteomes" id="UP000515220"/>
    </source>
</evidence>
<dbReference type="Proteomes" id="UP000515220">
    <property type="component" value="Chromosome"/>
</dbReference>
<gene>
    <name evidence="2" type="ORF">AAJCM20276_21670</name>
</gene>
<dbReference type="Pfam" id="PF03886">
    <property type="entry name" value="ABC_trans_aux"/>
    <property type="match status" value="1"/>
</dbReference>
<dbReference type="InterPro" id="IPR005586">
    <property type="entry name" value="ABC_trans_aux"/>
</dbReference>
<reference evidence="2 3" key="1">
    <citation type="submission" date="2020-07" db="EMBL/GenBank/DDBJ databases">
        <title>Complete Genome Sequence of an acetic acid bacterium, Acetobacter aceti JCM20276.</title>
        <authorList>
            <person name="Hirose Y."/>
            <person name="Mihara H."/>
        </authorList>
    </citation>
    <scope>NUCLEOTIDE SEQUENCE [LARGE SCALE GENOMIC DNA]</scope>
    <source>
        <strain evidence="2 3">JCM20276</strain>
    </source>
</reference>
<feature type="domain" description="ABC-type transport auxiliary lipoprotein component" evidence="1">
    <location>
        <begin position="41"/>
        <end position="204"/>
    </location>
</feature>
<proteinExistence type="predicted"/>
<dbReference type="RefSeq" id="WP_099348208.1">
    <property type="nucleotide sequence ID" value="NZ_AP023326.1"/>
</dbReference>
<sequence length="216" mass="22768">MEKKKLLASTGSFSRAVLGGVLLAVTSVTLTACSSSDPVLYTLQPVTSAVPTVSSFSGQTAPTLVEIRRPTIPETLDRDRVVLSDSGYKLDVAKTDAWSAPLSDQIPHVLANDLRHRLPGTSFFVQDDATSADPQAFVELVVTRFSRDTSGNAVMDAQVSVHRADSDALKTNRSIHLSMPAAAGTEGLVSALSTLIGQAADQIAGDIRTLPPAPKQ</sequence>
<dbReference type="PROSITE" id="PS51257">
    <property type="entry name" value="PROKAR_LIPOPROTEIN"/>
    <property type="match status" value="1"/>
</dbReference>
<dbReference type="SUPFAM" id="SSF159594">
    <property type="entry name" value="XCC0632-like"/>
    <property type="match status" value="1"/>
</dbReference>
<dbReference type="AlphaFoldDB" id="A0A6S6PJM3"/>
<name>A0A6S6PJM3_ACEAC</name>
<dbReference type="EMBL" id="AP023326">
    <property type="protein sequence ID" value="BCI67543.1"/>
    <property type="molecule type" value="Genomic_DNA"/>
</dbReference>
<accession>A0A6S6PJM3</accession>
<evidence type="ECO:0000313" key="2">
    <source>
        <dbReference type="EMBL" id="BCI67543.1"/>
    </source>
</evidence>